<comment type="caution">
    <text evidence="1">The sequence shown here is derived from an EMBL/GenBank/DDBJ whole genome shotgun (WGS) entry which is preliminary data.</text>
</comment>
<gene>
    <name evidence="1" type="ORF">O1611_g203</name>
</gene>
<name>A0ACC2K182_9PEZI</name>
<dbReference type="Proteomes" id="UP001153332">
    <property type="component" value="Unassembled WGS sequence"/>
</dbReference>
<accession>A0ACC2K182</accession>
<evidence type="ECO:0000313" key="2">
    <source>
        <dbReference type="Proteomes" id="UP001153332"/>
    </source>
</evidence>
<proteinExistence type="predicted"/>
<protein>
    <submittedName>
        <fullName evidence="1">Uncharacterized protein</fullName>
    </submittedName>
</protein>
<dbReference type="EMBL" id="JAPUUL010000014">
    <property type="protein sequence ID" value="KAJ8133420.1"/>
    <property type="molecule type" value="Genomic_DNA"/>
</dbReference>
<keyword evidence="2" id="KW-1185">Reference proteome</keyword>
<sequence length="377" mass="42852">MAETAFDFNLGAIASTPRTCPPNMAEPSTIYSDINRRRTPLSDADGQPRRRHFYETEDLRAVAPQGFPSMAAMQTQWSNTGTFRTFEYLNWRQLGFYETKLSYLESQLHKLDVAEARKMKGAQRSSLPFNKKSFMDCCVEDSSLAHMSETLPRETERDSLQDEFNDVREKLYDRIECVSKKHRKLVEWLHRASTFPRVRRELHYQLFTAARQLHGLNNEAIEHFRAIDERAYVNFNPLDSRIQSIWLSVTPCIRWARDLTGANTTTLPTWQKILRLLCVKSQLPEDSGSQTYHIVEAHAFMFLYKALMILISSSLILLPVGILHLGGLSRALAFGVVVIFGVVFAIGLVVIEHRISLAVAGIIAYIAVLAAVLANVT</sequence>
<reference evidence="1" key="1">
    <citation type="submission" date="2022-12" db="EMBL/GenBank/DDBJ databases">
        <title>Genome Sequence of Lasiodiplodia mahajangana.</title>
        <authorList>
            <person name="Buettner E."/>
        </authorList>
    </citation>
    <scope>NUCLEOTIDE SEQUENCE</scope>
    <source>
        <strain evidence="1">VT137</strain>
    </source>
</reference>
<evidence type="ECO:0000313" key="1">
    <source>
        <dbReference type="EMBL" id="KAJ8133420.1"/>
    </source>
</evidence>
<organism evidence="1 2">
    <name type="scientific">Lasiodiplodia mahajangana</name>
    <dbReference type="NCBI Taxonomy" id="1108764"/>
    <lineage>
        <taxon>Eukaryota</taxon>
        <taxon>Fungi</taxon>
        <taxon>Dikarya</taxon>
        <taxon>Ascomycota</taxon>
        <taxon>Pezizomycotina</taxon>
        <taxon>Dothideomycetes</taxon>
        <taxon>Dothideomycetes incertae sedis</taxon>
        <taxon>Botryosphaeriales</taxon>
        <taxon>Botryosphaeriaceae</taxon>
        <taxon>Lasiodiplodia</taxon>
    </lineage>
</organism>